<dbReference type="Proteomes" id="UP001596083">
    <property type="component" value="Unassembled WGS sequence"/>
</dbReference>
<dbReference type="InterPro" id="IPR024344">
    <property type="entry name" value="MDMPI_metal-binding"/>
</dbReference>
<dbReference type="PANTHER" id="PTHR40758:SF1">
    <property type="entry name" value="CONSERVED PROTEIN"/>
    <property type="match status" value="1"/>
</dbReference>
<reference evidence="4" key="1">
    <citation type="journal article" date="2019" name="Int. J. Syst. Evol. Microbiol.">
        <title>The Global Catalogue of Microorganisms (GCM) 10K type strain sequencing project: providing services to taxonomists for standard genome sequencing and annotation.</title>
        <authorList>
            <consortium name="The Broad Institute Genomics Platform"/>
            <consortium name="The Broad Institute Genome Sequencing Center for Infectious Disease"/>
            <person name="Wu L."/>
            <person name="Ma J."/>
        </authorList>
    </citation>
    <scope>NUCLEOTIDE SEQUENCE [LARGE SCALE GENOMIC DNA]</scope>
    <source>
        <strain evidence="4">CGMCC 4.7304</strain>
    </source>
</reference>
<keyword evidence="3" id="KW-0413">Isomerase</keyword>
<proteinExistence type="predicted"/>
<dbReference type="NCBIfam" id="TIGR03083">
    <property type="entry name" value="maleylpyruvate isomerase family mycothiol-dependent enzyme"/>
    <property type="match status" value="1"/>
</dbReference>
<dbReference type="InterPro" id="IPR034660">
    <property type="entry name" value="DinB/YfiT-like"/>
</dbReference>
<dbReference type="InterPro" id="IPR010872">
    <property type="entry name" value="MDMPI_C-term_domain"/>
</dbReference>
<dbReference type="Pfam" id="PF11716">
    <property type="entry name" value="MDMPI_N"/>
    <property type="match status" value="1"/>
</dbReference>
<feature type="domain" description="MDMPI C-terminal" evidence="1">
    <location>
        <begin position="161"/>
        <end position="260"/>
    </location>
</feature>
<evidence type="ECO:0000313" key="4">
    <source>
        <dbReference type="Proteomes" id="UP001596083"/>
    </source>
</evidence>
<gene>
    <name evidence="3" type="ORF">ACFP1Z_09680</name>
</gene>
<organism evidence="3 4">
    <name type="scientific">Streptomyces gamaensis</name>
    <dbReference type="NCBI Taxonomy" id="1763542"/>
    <lineage>
        <taxon>Bacteria</taxon>
        <taxon>Bacillati</taxon>
        <taxon>Actinomycetota</taxon>
        <taxon>Actinomycetes</taxon>
        <taxon>Kitasatosporales</taxon>
        <taxon>Streptomycetaceae</taxon>
        <taxon>Streptomyces</taxon>
    </lineage>
</organism>
<sequence>MDFLSAFRRETQAFEAGLRQALDVETAPPVPSCPGWSLSDLAGHLGGVHRFVARILRDRLQEMPDISDLSLYELPADLDGWPRPENAPNLGPVPKALVDWFTDGAAALEARFRNTPPDTPVWTWAPERTAAFWLRIQAIEAAVHRWDAQGAFGTPQPVDTDLAVDAISHNFTVMAPFRRARRQAPPGAGERYGFRRTDGAGRWTVTFEDDAVRLGEGAGEGEGEADTELAGTASDLLLFLWHRLPAEQLDVSGDQAVLDRYFTLVPPL</sequence>
<dbReference type="PANTHER" id="PTHR40758">
    <property type="entry name" value="CONSERVED PROTEIN"/>
    <property type="match status" value="1"/>
</dbReference>
<dbReference type="InterPro" id="IPR017517">
    <property type="entry name" value="Maleyloyr_isom"/>
</dbReference>
<evidence type="ECO:0000313" key="3">
    <source>
        <dbReference type="EMBL" id="MFC5720429.1"/>
    </source>
</evidence>
<dbReference type="Gene3D" id="1.20.120.450">
    <property type="entry name" value="dinb family like domain"/>
    <property type="match status" value="1"/>
</dbReference>
<dbReference type="SUPFAM" id="SSF109854">
    <property type="entry name" value="DinB/YfiT-like putative metalloenzymes"/>
    <property type="match status" value="1"/>
</dbReference>
<dbReference type="GO" id="GO:0016853">
    <property type="term" value="F:isomerase activity"/>
    <property type="evidence" value="ECO:0007669"/>
    <property type="project" value="UniProtKB-KW"/>
</dbReference>
<accession>A0ABW0Z0G2</accession>
<evidence type="ECO:0000259" key="2">
    <source>
        <dbReference type="Pfam" id="PF11716"/>
    </source>
</evidence>
<dbReference type="RefSeq" id="WP_390315574.1">
    <property type="nucleotide sequence ID" value="NZ_JBHSPB010000005.1"/>
</dbReference>
<evidence type="ECO:0000259" key="1">
    <source>
        <dbReference type="Pfam" id="PF07398"/>
    </source>
</evidence>
<keyword evidence="4" id="KW-1185">Reference proteome</keyword>
<feature type="domain" description="Mycothiol-dependent maleylpyruvate isomerase metal-binding" evidence="2">
    <location>
        <begin position="7"/>
        <end position="149"/>
    </location>
</feature>
<dbReference type="EMBL" id="JBHSPB010000005">
    <property type="protein sequence ID" value="MFC5720429.1"/>
    <property type="molecule type" value="Genomic_DNA"/>
</dbReference>
<protein>
    <submittedName>
        <fullName evidence="3">Maleylpyruvate isomerase family mycothiol-dependent enzyme</fullName>
    </submittedName>
</protein>
<comment type="caution">
    <text evidence="3">The sequence shown here is derived from an EMBL/GenBank/DDBJ whole genome shotgun (WGS) entry which is preliminary data.</text>
</comment>
<dbReference type="Pfam" id="PF07398">
    <property type="entry name" value="MDMPI_C"/>
    <property type="match status" value="1"/>
</dbReference>
<name>A0ABW0Z0G2_9ACTN</name>